<gene>
    <name evidence="5" type="ORF">CIB87_15705</name>
</gene>
<dbReference type="InterPro" id="IPR006120">
    <property type="entry name" value="Resolvase_HTH_dom"/>
</dbReference>
<name>A0AA86LWB5_PRIMG</name>
<keyword evidence="3" id="KW-0233">DNA recombination</keyword>
<dbReference type="GO" id="GO:0000150">
    <property type="term" value="F:DNA strand exchange activity"/>
    <property type="evidence" value="ECO:0007669"/>
    <property type="project" value="InterPro"/>
</dbReference>
<dbReference type="InterPro" id="IPR050639">
    <property type="entry name" value="SSR_resolvase"/>
</dbReference>
<dbReference type="Proteomes" id="UP000253834">
    <property type="component" value="Chromosome"/>
</dbReference>
<dbReference type="PANTHER" id="PTHR30461:SF2">
    <property type="entry name" value="SERINE RECOMBINASE PINE-RELATED"/>
    <property type="match status" value="1"/>
</dbReference>
<evidence type="ECO:0000256" key="2">
    <source>
        <dbReference type="ARBA" id="ARBA00023125"/>
    </source>
</evidence>
<dbReference type="Gene3D" id="3.40.50.1390">
    <property type="entry name" value="Resolvase, N-terminal catalytic domain"/>
    <property type="match status" value="1"/>
</dbReference>
<dbReference type="RefSeq" id="WP_114896144.1">
    <property type="nucleotide sequence ID" value="NZ_CP022674.1"/>
</dbReference>
<feature type="domain" description="Resolvase/invertase-type recombinase catalytic" evidence="4">
    <location>
        <begin position="1"/>
        <end position="133"/>
    </location>
</feature>
<evidence type="ECO:0000256" key="3">
    <source>
        <dbReference type="ARBA" id="ARBA00023172"/>
    </source>
</evidence>
<dbReference type="EMBL" id="CP022674">
    <property type="protein sequence ID" value="AXI30402.1"/>
    <property type="molecule type" value="Genomic_DNA"/>
</dbReference>
<reference evidence="5 6" key="1">
    <citation type="submission" date="2017-07" db="EMBL/GenBank/DDBJ databases">
        <title>Isolation and development of strain Bacillus megaterium SR7 for enhanced growth and metabolite production under supercritical carbon dioxide.</title>
        <authorList>
            <person name="Freedman A.J.E."/>
            <person name="Peet K.C."/>
            <person name="Boock J.T."/>
            <person name="Penn K."/>
            <person name="Prather K.L.J."/>
            <person name="Thompson J.R."/>
        </authorList>
    </citation>
    <scope>NUCLEOTIDE SEQUENCE [LARGE SCALE GENOMIC DNA]</scope>
    <source>
        <strain evidence="5 6">SR7</strain>
    </source>
</reference>
<evidence type="ECO:0000313" key="6">
    <source>
        <dbReference type="Proteomes" id="UP000253834"/>
    </source>
</evidence>
<accession>A0AA86LWB5</accession>
<sequence length="180" mass="20712">MIIGYTRPYSEDENVDKQLQALQPFNCDKVYHEKTNSIKKRVEFDEMVASLQPGDTVVVYKFYCIADSTRHLIELIEYLSDTHVHFVSILDDIDTSTEQGKAFFSTIKRIGEFQHDVISERTKAGLQEAKAKGKSGGRPKKPDYNVHRALDMYWSKNYTIAQITEATGISKTTLYRYLDN</sequence>
<dbReference type="GO" id="GO:0003677">
    <property type="term" value="F:DNA binding"/>
    <property type="evidence" value="ECO:0007669"/>
    <property type="project" value="UniProtKB-KW"/>
</dbReference>
<dbReference type="InterPro" id="IPR036162">
    <property type="entry name" value="Resolvase-like_N_sf"/>
</dbReference>
<dbReference type="AlphaFoldDB" id="A0AA86LWB5"/>
<dbReference type="SUPFAM" id="SSF46689">
    <property type="entry name" value="Homeodomain-like"/>
    <property type="match status" value="1"/>
</dbReference>
<dbReference type="Pfam" id="PF02796">
    <property type="entry name" value="HTH_7"/>
    <property type="match status" value="1"/>
</dbReference>
<comment type="similarity">
    <text evidence="1">Belongs to the site-specific recombinase resolvase family.</text>
</comment>
<keyword evidence="2" id="KW-0238">DNA-binding</keyword>
<evidence type="ECO:0000256" key="1">
    <source>
        <dbReference type="ARBA" id="ARBA00009913"/>
    </source>
</evidence>
<dbReference type="PROSITE" id="PS51736">
    <property type="entry name" value="RECOMBINASES_3"/>
    <property type="match status" value="1"/>
</dbReference>
<dbReference type="PANTHER" id="PTHR30461">
    <property type="entry name" value="DNA-INVERTASE FROM LAMBDOID PROPHAGE"/>
    <property type="match status" value="1"/>
</dbReference>
<dbReference type="SUPFAM" id="SSF53041">
    <property type="entry name" value="Resolvase-like"/>
    <property type="match status" value="1"/>
</dbReference>
<proteinExistence type="inferred from homology"/>
<dbReference type="SMART" id="SM00857">
    <property type="entry name" value="Resolvase"/>
    <property type="match status" value="1"/>
</dbReference>
<protein>
    <submittedName>
        <fullName evidence="5">Resolvase</fullName>
    </submittedName>
</protein>
<evidence type="ECO:0000313" key="5">
    <source>
        <dbReference type="EMBL" id="AXI30402.1"/>
    </source>
</evidence>
<dbReference type="InterPro" id="IPR006119">
    <property type="entry name" value="Resolv_N"/>
</dbReference>
<dbReference type="Pfam" id="PF00239">
    <property type="entry name" value="Resolvase"/>
    <property type="match status" value="1"/>
</dbReference>
<dbReference type="CDD" id="cd03768">
    <property type="entry name" value="SR_ResInv"/>
    <property type="match status" value="1"/>
</dbReference>
<organism evidence="5 6">
    <name type="scientific">Priestia megaterium</name>
    <name type="common">Bacillus megaterium</name>
    <dbReference type="NCBI Taxonomy" id="1404"/>
    <lineage>
        <taxon>Bacteria</taxon>
        <taxon>Bacillati</taxon>
        <taxon>Bacillota</taxon>
        <taxon>Bacilli</taxon>
        <taxon>Bacillales</taxon>
        <taxon>Bacillaceae</taxon>
        <taxon>Priestia</taxon>
    </lineage>
</organism>
<dbReference type="InterPro" id="IPR009057">
    <property type="entry name" value="Homeodomain-like_sf"/>
</dbReference>
<evidence type="ECO:0000259" key="4">
    <source>
        <dbReference type="PROSITE" id="PS51736"/>
    </source>
</evidence>